<dbReference type="STRING" id="363999.A0A439CSY0"/>
<evidence type="ECO:0000256" key="2">
    <source>
        <dbReference type="ARBA" id="ARBA00023110"/>
    </source>
</evidence>
<dbReference type="GO" id="GO:0003755">
    <property type="term" value="F:peptidyl-prolyl cis-trans isomerase activity"/>
    <property type="evidence" value="ECO:0007669"/>
    <property type="project" value="UniProtKB-UniRule"/>
</dbReference>
<dbReference type="EC" id="5.2.1.8" evidence="4"/>
<dbReference type="GO" id="GO:0006457">
    <property type="term" value="P:protein folding"/>
    <property type="evidence" value="ECO:0007669"/>
    <property type="project" value="InterPro"/>
</dbReference>
<gene>
    <name evidence="7" type="ORF">EKO27_g9843</name>
</gene>
<evidence type="ECO:0000256" key="3">
    <source>
        <dbReference type="ARBA" id="ARBA00023235"/>
    </source>
</evidence>
<proteinExistence type="inferred from homology"/>
<dbReference type="GO" id="GO:0071013">
    <property type="term" value="C:catalytic step 2 spliceosome"/>
    <property type="evidence" value="ECO:0007669"/>
    <property type="project" value="TreeGrafter"/>
</dbReference>
<feature type="region of interest" description="Disordered" evidence="5">
    <location>
        <begin position="240"/>
        <end position="271"/>
    </location>
</feature>
<dbReference type="Gene3D" id="2.40.100.10">
    <property type="entry name" value="Cyclophilin-like"/>
    <property type="match status" value="2"/>
</dbReference>
<dbReference type="PANTHER" id="PTHR45625">
    <property type="entry name" value="PEPTIDYL-PROLYL CIS-TRANS ISOMERASE-RELATED"/>
    <property type="match status" value="1"/>
</dbReference>
<comment type="caution">
    <text evidence="7">The sequence shown here is derived from an EMBL/GenBank/DDBJ whole genome shotgun (WGS) entry which is preliminary data.</text>
</comment>
<dbReference type="InterPro" id="IPR002130">
    <property type="entry name" value="Cyclophilin-type_PPIase_dom"/>
</dbReference>
<evidence type="ECO:0000256" key="5">
    <source>
        <dbReference type="SAM" id="MobiDB-lite"/>
    </source>
</evidence>
<keyword evidence="2 4" id="KW-0697">Rotamase</keyword>
<organism evidence="7 8">
    <name type="scientific">Xylaria grammica</name>
    <dbReference type="NCBI Taxonomy" id="363999"/>
    <lineage>
        <taxon>Eukaryota</taxon>
        <taxon>Fungi</taxon>
        <taxon>Dikarya</taxon>
        <taxon>Ascomycota</taxon>
        <taxon>Pezizomycotina</taxon>
        <taxon>Sordariomycetes</taxon>
        <taxon>Xylariomycetidae</taxon>
        <taxon>Xylariales</taxon>
        <taxon>Xylariaceae</taxon>
        <taxon>Xylaria</taxon>
    </lineage>
</organism>
<dbReference type="AlphaFoldDB" id="A0A439CSY0"/>
<evidence type="ECO:0000313" key="8">
    <source>
        <dbReference type="Proteomes" id="UP000286045"/>
    </source>
</evidence>
<comment type="function">
    <text evidence="4">PPIases accelerate the folding of proteins. It catalyzes the cis-trans isomerization of proline imidic peptide bonds in oligopeptides.</text>
</comment>
<dbReference type="PROSITE" id="PS00170">
    <property type="entry name" value="CSA_PPIASE_1"/>
    <property type="match status" value="1"/>
</dbReference>
<evidence type="ECO:0000259" key="6">
    <source>
        <dbReference type="PROSITE" id="PS50072"/>
    </source>
</evidence>
<dbReference type="InterPro" id="IPR044666">
    <property type="entry name" value="Cyclophilin_A-like"/>
</dbReference>
<sequence length="283" mass="30844">MATNVALETSMGTITVELYIAHAPQACKNFSTLASRGYYNDVVFHRIIPSFMVQGGDPTGTGRGGTSIYGDNMANAGPDTNGSQFFITLAPTPWLDGKHTIFGRVKGSQSYGYADVLANVQEAIAFTNDSAIIKTLSAYDTYVLERNQVSSLNVKDEILRSHLEDGTPSQFVAEYSDCRLWWTEPMVRDVAEVWKAAASSAFQGSKCAFGGIEKPAAPAYPTTAKRSTLRPAPFDKPRIPIPLHKSLPTVPAKRAPAPAHAKREMSSRMQSMTRANQFMKVVD</sequence>
<accession>A0A439CSY0</accession>
<reference evidence="7 8" key="1">
    <citation type="submission" date="2018-12" db="EMBL/GenBank/DDBJ databases">
        <title>Draft genome sequence of Xylaria grammica IHI A82.</title>
        <authorList>
            <person name="Buettner E."/>
            <person name="Kellner H."/>
        </authorList>
    </citation>
    <scope>NUCLEOTIDE SEQUENCE [LARGE SCALE GENOMIC DNA]</scope>
    <source>
        <strain evidence="7 8">IHI A82</strain>
    </source>
</reference>
<dbReference type="EMBL" id="RYZI01000460">
    <property type="protein sequence ID" value="RWA05263.1"/>
    <property type="molecule type" value="Genomic_DNA"/>
</dbReference>
<dbReference type="SUPFAM" id="SSF50891">
    <property type="entry name" value="Cyclophilin-like"/>
    <property type="match status" value="1"/>
</dbReference>
<dbReference type="Proteomes" id="UP000286045">
    <property type="component" value="Unassembled WGS sequence"/>
</dbReference>
<keyword evidence="8" id="KW-1185">Reference proteome</keyword>
<comment type="catalytic activity">
    <reaction evidence="1 4">
        <text>[protein]-peptidylproline (omega=180) = [protein]-peptidylproline (omega=0)</text>
        <dbReference type="Rhea" id="RHEA:16237"/>
        <dbReference type="Rhea" id="RHEA-COMP:10747"/>
        <dbReference type="Rhea" id="RHEA-COMP:10748"/>
        <dbReference type="ChEBI" id="CHEBI:83833"/>
        <dbReference type="ChEBI" id="CHEBI:83834"/>
        <dbReference type="EC" id="5.2.1.8"/>
    </reaction>
</comment>
<comment type="similarity">
    <text evidence="4">Belongs to the cyclophilin-type PPIase family.</text>
</comment>
<dbReference type="PANTHER" id="PTHR45625:SF4">
    <property type="entry name" value="PEPTIDYLPROLYL ISOMERASE DOMAIN AND WD REPEAT-CONTAINING PROTEIN 1"/>
    <property type="match status" value="1"/>
</dbReference>
<dbReference type="InterPro" id="IPR029000">
    <property type="entry name" value="Cyclophilin-like_dom_sf"/>
</dbReference>
<evidence type="ECO:0000313" key="7">
    <source>
        <dbReference type="EMBL" id="RWA05263.1"/>
    </source>
</evidence>
<dbReference type="Pfam" id="PF00160">
    <property type="entry name" value="Pro_isomerase"/>
    <property type="match status" value="1"/>
</dbReference>
<dbReference type="PROSITE" id="PS50072">
    <property type="entry name" value="CSA_PPIASE_2"/>
    <property type="match status" value="1"/>
</dbReference>
<evidence type="ECO:0000256" key="1">
    <source>
        <dbReference type="ARBA" id="ARBA00000971"/>
    </source>
</evidence>
<name>A0A439CSY0_9PEZI</name>
<evidence type="ECO:0000256" key="4">
    <source>
        <dbReference type="RuleBase" id="RU363019"/>
    </source>
</evidence>
<dbReference type="PRINTS" id="PR00153">
    <property type="entry name" value="CSAPPISMRASE"/>
</dbReference>
<dbReference type="InterPro" id="IPR020892">
    <property type="entry name" value="Cyclophilin-type_PPIase_CS"/>
</dbReference>
<feature type="domain" description="PPIase cyclophilin-type" evidence="6">
    <location>
        <begin position="8"/>
        <end position="122"/>
    </location>
</feature>
<keyword evidence="3 4" id="KW-0413">Isomerase</keyword>
<protein>
    <recommendedName>
        <fullName evidence="4">Peptidyl-prolyl cis-trans isomerase</fullName>
        <shortName evidence="4">PPIase</shortName>
        <ecNumber evidence="4">5.2.1.8</ecNumber>
    </recommendedName>
</protein>